<reference evidence="5 6" key="1">
    <citation type="submission" date="2023-07" db="EMBL/GenBank/DDBJ databases">
        <title>Sequencing the genomes of 1000 actinobacteria strains.</title>
        <authorList>
            <person name="Klenk H.-P."/>
        </authorList>
    </citation>
    <scope>NUCLEOTIDE SEQUENCE [LARGE SCALE GENOMIC DNA]</scope>
    <source>
        <strain evidence="5 6">DSM 44709</strain>
    </source>
</reference>
<sequence length="475" mass="50467">MRVVHFSDTYLPRRDGVITSIRTLTTALAEQGHPGMTIVPRHPDQVAEDGLLTLRALPCGVANLRLSPWLLRETGAGATLDQIEAFRPDIVHVHTPGTIGLLGVVAARKLGLPMIHTYHTDLHAYADAYRVPAGALNAITKLYARRLGVPVHEPHLIPVTGPRAVRYARRAAARTRLVAGRAASGAASVAGRAASVARRATGRRPARIAPERVSSRHEAVDNYNRLLLGDADAVIVPTRAALNRITLPVPDERIFLVPTGVAARPTTPQAVAAFRAEHGIADTDRVLLFVGRVNREKGVDLLIESFGRIAARDPHARLVLVGAVFERRWLAALIEAAGPDAAARITVAGEQPSHVVAAAYGSADAFVFPSLSDTQALVLQEAALAGVPAVMCDEVLHGQGPLGGAAVLARPEPGHFADAVLELLADPERARKVGEAAAVQAARHTPAAYAETMCEVYSFASAAAGRLNDRGRTRR</sequence>
<dbReference type="InterPro" id="IPR050194">
    <property type="entry name" value="Glycosyltransferase_grp1"/>
</dbReference>
<evidence type="ECO:0000313" key="5">
    <source>
        <dbReference type="EMBL" id="MDQ0368455.1"/>
    </source>
</evidence>
<dbReference type="Pfam" id="PF13439">
    <property type="entry name" value="Glyco_transf_4"/>
    <property type="match status" value="1"/>
</dbReference>
<comment type="caution">
    <text evidence="5">The sequence shown here is derived from an EMBL/GenBank/DDBJ whole genome shotgun (WGS) entry which is preliminary data.</text>
</comment>
<dbReference type="SUPFAM" id="SSF53756">
    <property type="entry name" value="UDP-Glycosyltransferase/glycogen phosphorylase"/>
    <property type="match status" value="1"/>
</dbReference>
<dbReference type="RefSeq" id="WP_307243015.1">
    <property type="nucleotide sequence ID" value="NZ_JAUSUZ010000001.1"/>
</dbReference>
<evidence type="ECO:0000259" key="3">
    <source>
        <dbReference type="Pfam" id="PF00534"/>
    </source>
</evidence>
<keyword evidence="2" id="KW-0808">Transferase</keyword>
<name>A0AAE3W514_9ACTN</name>
<evidence type="ECO:0000313" key="6">
    <source>
        <dbReference type="Proteomes" id="UP001240236"/>
    </source>
</evidence>
<keyword evidence="1" id="KW-0328">Glycosyltransferase</keyword>
<protein>
    <submittedName>
        <fullName evidence="5">Glycosyltransferase involved in cell wall biosynthesis</fullName>
    </submittedName>
</protein>
<dbReference type="EMBL" id="JAUSUZ010000001">
    <property type="protein sequence ID" value="MDQ0368455.1"/>
    <property type="molecule type" value="Genomic_DNA"/>
</dbReference>
<evidence type="ECO:0000256" key="2">
    <source>
        <dbReference type="ARBA" id="ARBA00022679"/>
    </source>
</evidence>
<evidence type="ECO:0000259" key="4">
    <source>
        <dbReference type="Pfam" id="PF13439"/>
    </source>
</evidence>
<dbReference type="GO" id="GO:0016757">
    <property type="term" value="F:glycosyltransferase activity"/>
    <property type="evidence" value="ECO:0007669"/>
    <property type="project" value="UniProtKB-KW"/>
</dbReference>
<feature type="domain" description="Glycosyl transferase family 1" evidence="3">
    <location>
        <begin position="274"/>
        <end position="437"/>
    </location>
</feature>
<gene>
    <name evidence="5" type="ORF">J2S42_005124</name>
</gene>
<proteinExistence type="predicted"/>
<dbReference type="InterPro" id="IPR028098">
    <property type="entry name" value="Glyco_trans_4-like_N"/>
</dbReference>
<accession>A0AAE3W514</accession>
<dbReference type="PANTHER" id="PTHR45947:SF3">
    <property type="entry name" value="SULFOQUINOVOSYL TRANSFERASE SQD2"/>
    <property type="match status" value="1"/>
</dbReference>
<keyword evidence="6" id="KW-1185">Reference proteome</keyword>
<dbReference type="AlphaFoldDB" id="A0AAE3W514"/>
<dbReference type="Proteomes" id="UP001240236">
    <property type="component" value="Unassembled WGS sequence"/>
</dbReference>
<dbReference type="Pfam" id="PF00534">
    <property type="entry name" value="Glycos_transf_1"/>
    <property type="match status" value="1"/>
</dbReference>
<dbReference type="Gene3D" id="3.40.50.2000">
    <property type="entry name" value="Glycogen Phosphorylase B"/>
    <property type="match status" value="2"/>
</dbReference>
<organism evidence="5 6">
    <name type="scientific">Catenuloplanes indicus</name>
    <dbReference type="NCBI Taxonomy" id="137267"/>
    <lineage>
        <taxon>Bacteria</taxon>
        <taxon>Bacillati</taxon>
        <taxon>Actinomycetota</taxon>
        <taxon>Actinomycetes</taxon>
        <taxon>Micromonosporales</taxon>
        <taxon>Micromonosporaceae</taxon>
        <taxon>Catenuloplanes</taxon>
    </lineage>
</organism>
<dbReference type="InterPro" id="IPR001296">
    <property type="entry name" value="Glyco_trans_1"/>
</dbReference>
<feature type="domain" description="Glycosyltransferase subfamily 4-like N-terminal" evidence="4">
    <location>
        <begin position="15"/>
        <end position="133"/>
    </location>
</feature>
<evidence type="ECO:0000256" key="1">
    <source>
        <dbReference type="ARBA" id="ARBA00022676"/>
    </source>
</evidence>
<dbReference type="GO" id="GO:1901137">
    <property type="term" value="P:carbohydrate derivative biosynthetic process"/>
    <property type="evidence" value="ECO:0007669"/>
    <property type="project" value="UniProtKB-ARBA"/>
</dbReference>
<dbReference type="PANTHER" id="PTHR45947">
    <property type="entry name" value="SULFOQUINOVOSYL TRANSFERASE SQD2"/>
    <property type="match status" value="1"/>
</dbReference>